<sequence length="1404" mass="152792">MPDLVKCALLRCAHPRTVSLTAAPGTECHLKEEMVQRCLVMSPLWRLVGLLLALGISPHCSYAATINDTCTVTPVSVTSMCTNITSVTLQNLVQLFLSGESSCKFSFAEYACSENAVIASLNGQFVIRLESCYDNETVLHLDPQMSVLMFSRFDSSQFDLTLPSFKSEFHKHKSKWNEFILNGLWARELQRTDITNNSALGRLFQTTLQPFLTAINTTSLKCLLFNNVTCPGFREVVKGLDMKHNQMDHQRQSDICTSILSFLRLKKNATGSACLKGGSGSLWLNESFGHFSSCFQIQDLMALNKNLTVDDILVTLSVQQLVGFTIDSGALNDTTLMGSICDQLQSPMDMEEYRASLQAALMKRNRTLSPEVETLLNNRSTQLLSTQFPFYGPSNWTDLFRGPWNMAINNVSASHLSLIPKNITCESYQAIVKVVNADYANLTSEKRTTFYGAVIKPYLSRDGFKPRCLNVSRPSQNSTDWFVTSMGSFLTCSSVEDLALFANESDLQVLARDPANMQLFSSLNLSNDLDTYYTKLLTSAPGVNLSSIPGKYMCFLSPSSLKNVSAQEALLLAKRLSENCLSGQRNASTNATGPAPLPTPQVTQIAISLVNKLNNISVDTIKALGPVAVGLSPSQIDGISDKDLEACLPTLSRVQGWSPRQSTGIMSKLAKAGHQFNNLGEIGSLVSGVSISQLQDLPVDRLLEDMKNPLVTSQLPHAPLPVQDTIVQMIASVVSGPGDLIRNIDNSLVCRIPKVSLIFETEIPNVKDLNSKQWCRDQASMFFPEVIKSGASLQSLSPYVLQGFTCAASNNMDLNTCRQLAKAMKDTNAQLDEDQLSCLTKKVASNGTLNGFENYPPEMLLFLSSSNYSAFGNCKEYFRRAGTADFEILRPKSHQRRRLLSEALSCLNISSTNVSMENAQVLGRLVCDLNASYIEASAKNLLPKLKNCKSLTEDQGRAIQQAVVSGNTQFGSPSQWSTSTLQNLGPLVSLLSPDTLKQIPKATLLPWLTNTARSSGLSHDQVAKIIKSLAPSNHTGSSTAVCPKDKKITADNVQDPFLSTYYTSQEFDACLDNATMLNYLSDLTKMSFTDEQLAVVKGKLDKMYPAGYPKNLLPSLGAVTSRCNENDVKKWNISSVETLEGLLRTAPPHNVASAIIAKYTSSGNPLNSSYLNAIGNDYVCLLNDAQLNGIKPGAIRYAMALDTSACNASVKMLLYNKAAAAFEDLQNQNPAYYNLIKPSIGGAPAGVIKALALQNVNMDIHTFTKLNPDTVTNLTVEDVKHLLGPNVGDLKDEQNNPVVSNWITAQKQSDLDKLGIGLQGGTSGNVTSTWPTTITTTKSATNVTTNSTMSTIVTGGTASTTKSTNDQGSTNRGFSIVSPHPGSIYGCLQLLHILLISSLLTLLI</sequence>
<dbReference type="InterPro" id="IPR010335">
    <property type="entry name" value="Mesothelin"/>
</dbReference>
<keyword evidence="8" id="KW-1185">Reference proteome</keyword>
<keyword evidence="3" id="KW-0732">Signal</keyword>
<comment type="subcellular location">
    <subcellularLocation>
        <location evidence="1">Membrane</location>
    </subcellularLocation>
</comment>
<gene>
    <name evidence="7" type="ORF">NDU88_001246</name>
</gene>
<evidence type="ECO:0000256" key="1">
    <source>
        <dbReference type="ARBA" id="ARBA00004370"/>
    </source>
</evidence>
<keyword evidence="6" id="KW-0325">Glycoprotein</keyword>
<dbReference type="GO" id="GO:0016020">
    <property type="term" value="C:membrane"/>
    <property type="evidence" value="ECO:0007669"/>
    <property type="project" value="UniProtKB-SubCell"/>
</dbReference>
<dbReference type="GO" id="GO:0009986">
    <property type="term" value="C:cell surface"/>
    <property type="evidence" value="ECO:0007669"/>
    <property type="project" value="TreeGrafter"/>
</dbReference>
<comment type="similarity">
    <text evidence="2">Belongs to the mesothelin family.</text>
</comment>
<reference evidence="7" key="1">
    <citation type="journal article" date="2022" name="bioRxiv">
        <title>Sequencing and chromosome-scale assembly of the giantPleurodeles waltlgenome.</title>
        <authorList>
            <person name="Brown T."/>
            <person name="Elewa A."/>
            <person name="Iarovenko S."/>
            <person name="Subramanian E."/>
            <person name="Araus A.J."/>
            <person name="Petzold A."/>
            <person name="Susuki M."/>
            <person name="Suzuki K.-i.T."/>
            <person name="Hayashi T."/>
            <person name="Toyoda A."/>
            <person name="Oliveira C."/>
            <person name="Osipova E."/>
            <person name="Leigh N.D."/>
            <person name="Simon A."/>
            <person name="Yun M.H."/>
        </authorList>
    </citation>
    <scope>NUCLEOTIDE SEQUENCE</scope>
    <source>
        <strain evidence="7">20211129_DDA</strain>
        <tissue evidence="7">Liver</tissue>
    </source>
</reference>
<protein>
    <recommendedName>
        <fullName evidence="9">Mesothelin-like protein</fullName>
    </recommendedName>
</protein>
<evidence type="ECO:0008006" key="9">
    <source>
        <dbReference type="Google" id="ProtNLM"/>
    </source>
</evidence>
<dbReference type="GO" id="GO:0007160">
    <property type="term" value="P:cell-matrix adhesion"/>
    <property type="evidence" value="ECO:0007669"/>
    <property type="project" value="TreeGrafter"/>
</dbReference>
<dbReference type="InterPro" id="IPR026664">
    <property type="entry name" value="Stereocilin-rel"/>
</dbReference>
<evidence type="ECO:0000313" key="8">
    <source>
        <dbReference type="Proteomes" id="UP001066276"/>
    </source>
</evidence>
<dbReference type="Gene3D" id="1.20.970.40">
    <property type="match status" value="1"/>
</dbReference>
<dbReference type="PANTHER" id="PTHR23412">
    <property type="entry name" value="STEREOCILIN RELATED"/>
    <property type="match status" value="1"/>
</dbReference>
<dbReference type="PANTHER" id="PTHR23412:SF6">
    <property type="entry name" value="MESOTHELIN"/>
    <property type="match status" value="1"/>
</dbReference>
<evidence type="ECO:0000313" key="7">
    <source>
        <dbReference type="EMBL" id="KAJ1096100.1"/>
    </source>
</evidence>
<dbReference type="EMBL" id="JANPWB010000014">
    <property type="protein sequence ID" value="KAJ1096100.1"/>
    <property type="molecule type" value="Genomic_DNA"/>
</dbReference>
<evidence type="ECO:0000256" key="4">
    <source>
        <dbReference type="ARBA" id="ARBA00022889"/>
    </source>
</evidence>
<keyword evidence="4" id="KW-0130">Cell adhesion</keyword>
<proteinExistence type="inferred from homology"/>
<dbReference type="Pfam" id="PF06060">
    <property type="entry name" value="Mesothelin"/>
    <property type="match status" value="1"/>
</dbReference>
<evidence type="ECO:0000256" key="3">
    <source>
        <dbReference type="ARBA" id="ARBA00022729"/>
    </source>
</evidence>
<organism evidence="7 8">
    <name type="scientific">Pleurodeles waltl</name>
    <name type="common">Iberian ribbed newt</name>
    <dbReference type="NCBI Taxonomy" id="8319"/>
    <lineage>
        <taxon>Eukaryota</taxon>
        <taxon>Metazoa</taxon>
        <taxon>Chordata</taxon>
        <taxon>Craniata</taxon>
        <taxon>Vertebrata</taxon>
        <taxon>Euteleostomi</taxon>
        <taxon>Amphibia</taxon>
        <taxon>Batrachia</taxon>
        <taxon>Caudata</taxon>
        <taxon>Salamandroidea</taxon>
        <taxon>Salamandridae</taxon>
        <taxon>Pleurodelinae</taxon>
        <taxon>Pleurodeles</taxon>
    </lineage>
</organism>
<evidence type="ECO:0000256" key="6">
    <source>
        <dbReference type="ARBA" id="ARBA00023180"/>
    </source>
</evidence>
<name>A0AAV7LZY2_PLEWA</name>
<keyword evidence="5" id="KW-0472">Membrane</keyword>
<dbReference type="Proteomes" id="UP001066276">
    <property type="component" value="Chromosome 10"/>
</dbReference>
<comment type="caution">
    <text evidence="7">The sequence shown here is derived from an EMBL/GenBank/DDBJ whole genome shotgun (WGS) entry which is preliminary data.</text>
</comment>
<accession>A0AAV7LZY2</accession>
<evidence type="ECO:0000256" key="2">
    <source>
        <dbReference type="ARBA" id="ARBA00011016"/>
    </source>
</evidence>
<evidence type="ECO:0000256" key="5">
    <source>
        <dbReference type="ARBA" id="ARBA00023136"/>
    </source>
</evidence>